<accession>A0A2H9TGE9</accession>
<dbReference type="Proteomes" id="UP000240830">
    <property type="component" value="Unassembled WGS sequence"/>
</dbReference>
<evidence type="ECO:0000313" key="2">
    <source>
        <dbReference type="Proteomes" id="UP000240830"/>
    </source>
</evidence>
<dbReference type="EMBL" id="MTSL01000206">
    <property type="protein sequence ID" value="PJF16811.1"/>
    <property type="molecule type" value="Genomic_DNA"/>
</dbReference>
<sequence>MVQCSLPENLATALDVPHFAQLLTLLNEENAQFEMIVGEHQRHLEQFWQLRLLKNALSNGNSRSVNIAQAQQDFPFLDIEQSTMTANQASQGIEQLVAPLIQTGQLLFPSIPVHSTSTLLQSVQLAQRQIQECTDEFRSKLDDILASLVDSTKKLHQVEEACQKIVLGAEPVAVRYLGTFSIYIRAVIESLDLKLQ</sequence>
<dbReference type="AlphaFoldDB" id="A0A2H9TGE9"/>
<organism evidence="1 2">
    <name type="scientific">Paramicrosporidium saccamoebae</name>
    <dbReference type="NCBI Taxonomy" id="1246581"/>
    <lineage>
        <taxon>Eukaryota</taxon>
        <taxon>Fungi</taxon>
        <taxon>Fungi incertae sedis</taxon>
        <taxon>Cryptomycota</taxon>
        <taxon>Cryptomycota incertae sedis</taxon>
        <taxon>Paramicrosporidium</taxon>
    </lineage>
</organism>
<name>A0A2H9TGE9_9FUNG</name>
<evidence type="ECO:0000313" key="1">
    <source>
        <dbReference type="EMBL" id="PJF16811.1"/>
    </source>
</evidence>
<gene>
    <name evidence="1" type="ORF">PSACC_03383</name>
</gene>
<comment type="caution">
    <text evidence="1">The sequence shown here is derived from an EMBL/GenBank/DDBJ whole genome shotgun (WGS) entry which is preliminary data.</text>
</comment>
<keyword evidence="2" id="KW-1185">Reference proteome</keyword>
<proteinExistence type="predicted"/>
<reference evidence="1 2" key="1">
    <citation type="submission" date="2016-10" db="EMBL/GenBank/DDBJ databases">
        <title>The genome of Paramicrosporidium saccamoebae is the missing link in understanding Cryptomycota and Microsporidia evolution.</title>
        <authorList>
            <person name="Quandt C.A."/>
            <person name="Beaudet D."/>
            <person name="Corsaro D."/>
            <person name="Michel R."/>
            <person name="Corradi N."/>
            <person name="James T."/>
        </authorList>
    </citation>
    <scope>NUCLEOTIDE SEQUENCE [LARGE SCALE GENOMIC DNA]</scope>
    <source>
        <strain evidence="1 2">KSL3</strain>
    </source>
</reference>
<protein>
    <submittedName>
        <fullName evidence="1">Uncharacterized protein</fullName>
    </submittedName>
</protein>